<evidence type="ECO:0000313" key="3">
    <source>
        <dbReference type="Proteomes" id="UP000011116"/>
    </source>
</evidence>
<reference evidence="2" key="3">
    <citation type="submission" date="2022-01" db="UniProtKB">
        <authorList>
            <consortium name="EnsemblPlants"/>
        </authorList>
    </citation>
    <scope>IDENTIFICATION</scope>
    <source>
        <strain evidence="2">subsp. vulgare</strain>
    </source>
</reference>
<feature type="chain" id="PRO_5035166501" evidence="1">
    <location>
        <begin position="30"/>
        <end position="111"/>
    </location>
</feature>
<protein>
    <submittedName>
        <fullName evidence="2">Uncharacterized protein</fullName>
    </submittedName>
</protein>
<dbReference type="Proteomes" id="UP000011116">
    <property type="component" value="Chromosome 2H"/>
</dbReference>
<feature type="signal peptide" evidence="1">
    <location>
        <begin position="1"/>
        <end position="29"/>
    </location>
</feature>
<dbReference type="EnsemblPlants" id="HORVU.MOREX.r3.2HG0095750.1">
    <property type="protein sequence ID" value="HORVU.MOREX.r3.2HG0095750.1"/>
    <property type="gene ID" value="HORVU.MOREX.r3.2HG0095750"/>
</dbReference>
<sequence>MDRHTIHIYGLAALLLSLHLICSAPTAQCRMMGEEDVDDEKISLPYGLCVNNKRCKYGWICLCCLTNLECYPSMDACKIDCQKPSAANMVSMAMTPSPLPAPSPASSLGST</sequence>
<evidence type="ECO:0000256" key="1">
    <source>
        <dbReference type="SAM" id="SignalP"/>
    </source>
</evidence>
<dbReference type="AlphaFoldDB" id="A0A8I6WW15"/>
<organism evidence="2 3">
    <name type="scientific">Hordeum vulgare subsp. vulgare</name>
    <name type="common">Domesticated barley</name>
    <dbReference type="NCBI Taxonomy" id="112509"/>
    <lineage>
        <taxon>Eukaryota</taxon>
        <taxon>Viridiplantae</taxon>
        <taxon>Streptophyta</taxon>
        <taxon>Embryophyta</taxon>
        <taxon>Tracheophyta</taxon>
        <taxon>Spermatophyta</taxon>
        <taxon>Magnoliopsida</taxon>
        <taxon>Liliopsida</taxon>
        <taxon>Poales</taxon>
        <taxon>Poaceae</taxon>
        <taxon>BOP clade</taxon>
        <taxon>Pooideae</taxon>
        <taxon>Triticodae</taxon>
        <taxon>Triticeae</taxon>
        <taxon>Hordeinae</taxon>
        <taxon>Hordeum</taxon>
    </lineage>
</organism>
<reference evidence="2" key="2">
    <citation type="submission" date="2020-10" db="EMBL/GenBank/DDBJ databases">
        <authorList>
            <person name="Scholz U."/>
            <person name="Mascher M."/>
            <person name="Fiebig A."/>
        </authorList>
    </citation>
    <scope>NUCLEOTIDE SEQUENCE [LARGE SCALE GENOMIC DNA]</scope>
    <source>
        <strain evidence="2">cv. Morex</strain>
    </source>
</reference>
<dbReference type="Gramene" id="HORVU.MOREX.r2.2HG0078820.1">
    <property type="protein sequence ID" value="HORVU.MOREX.r2.2HG0078820.1"/>
    <property type="gene ID" value="HORVU.MOREX.r2.2HG0078820"/>
</dbReference>
<name>A0A8I6WW15_HORVV</name>
<dbReference type="Gramene" id="HORVU.MOREX.r3.2HG0095750.1">
    <property type="protein sequence ID" value="HORVU.MOREX.r3.2HG0095750.1"/>
    <property type="gene ID" value="HORVU.MOREX.r3.2HG0095750"/>
</dbReference>
<reference evidence="3" key="1">
    <citation type="journal article" date="2012" name="Nature">
        <title>A physical, genetic and functional sequence assembly of the barley genome.</title>
        <authorList>
            <consortium name="The International Barley Genome Sequencing Consortium"/>
            <person name="Mayer K.F."/>
            <person name="Waugh R."/>
            <person name="Brown J.W."/>
            <person name="Schulman A."/>
            <person name="Langridge P."/>
            <person name="Platzer M."/>
            <person name="Fincher G.B."/>
            <person name="Muehlbauer G.J."/>
            <person name="Sato K."/>
            <person name="Close T.J."/>
            <person name="Wise R.P."/>
            <person name="Stein N."/>
        </authorList>
    </citation>
    <scope>NUCLEOTIDE SEQUENCE [LARGE SCALE GENOMIC DNA]</scope>
    <source>
        <strain evidence="3">cv. Morex</strain>
    </source>
</reference>
<accession>A0A8I6WW15</accession>
<evidence type="ECO:0000313" key="2">
    <source>
        <dbReference type="EnsemblPlants" id="HORVU.MOREX.r3.2HG0095750.1"/>
    </source>
</evidence>
<keyword evidence="1" id="KW-0732">Signal</keyword>
<keyword evidence="3" id="KW-1185">Reference proteome</keyword>
<proteinExistence type="predicted"/>